<feature type="domain" description="Aspartate carbamoyltransferase regulatory subunit C-terminal" evidence="5">
    <location>
        <begin position="97"/>
        <end position="141"/>
    </location>
</feature>
<dbReference type="PANTHER" id="PTHR35805:SF1">
    <property type="entry name" value="ASPARTATE CARBAMOYLTRANSFERASE REGULATORY CHAIN"/>
    <property type="match status" value="1"/>
</dbReference>
<dbReference type="Proteomes" id="UP000003011">
    <property type="component" value="Unassembled WGS sequence"/>
</dbReference>
<dbReference type="Gene3D" id="3.30.70.140">
    <property type="entry name" value="Aspartate carbamoyltransferase regulatory subunit, N-terminal domain"/>
    <property type="match status" value="1"/>
</dbReference>
<dbReference type="InterPro" id="IPR020545">
    <property type="entry name" value="Asp_carbamoyltransf_reg_N"/>
</dbReference>
<dbReference type="GO" id="GO:0006221">
    <property type="term" value="P:pyrimidine nucleotide biosynthetic process"/>
    <property type="evidence" value="ECO:0007669"/>
    <property type="project" value="UniProtKB-KW"/>
</dbReference>
<keyword evidence="1" id="KW-0479">Metal-binding</keyword>
<dbReference type="InterPro" id="IPR002801">
    <property type="entry name" value="Asp_carbamoylTrfase_reg"/>
</dbReference>
<dbReference type="PANTHER" id="PTHR35805">
    <property type="entry name" value="ASPARTATE CARBAMOYLTRANSFERASE REGULATORY CHAIN"/>
    <property type="match status" value="1"/>
</dbReference>
<comment type="caution">
    <text evidence="6">The sequence shown here is derived from an EMBL/GenBank/DDBJ whole genome shotgun (WGS) entry which is preliminary data.</text>
</comment>
<feature type="domain" description="Aspartate carbamoyltransferase regulatory subunit N-terminal" evidence="4">
    <location>
        <begin position="3"/>
        <end position="92"/>
    </location>
</feature>
<dbReference type="Gene3D" id="2.30.30.20">
    <property type="entry name" value="Aspartate carbamoyltransferase regulatory subunit, C-terminal domain"/>
    <property type="match status" value="1"/>
</dbReference>
<dbReference type="InterPro" id="IPR036793">
    <property type="entry name" value="Asp_carbatrfase_reg_N_sf"/>
</dbReference>
<dbReference type="InterPro" id="IPR020542">
    <property type="entry name" value="Asp_carbamoyltrfase_reg_C"/>
</dbReference>
<reference evidence="6 7" key="1">
    <citation type="submission" date="2011-08" db="EMBL/GenBank/DDBJ databases">
        <title>The Genome Sequence of Johnsonella ignava ATCC 51276.</title>
        <authorList>
            <consortium name="The Broad Institute Genome Sequencing Platform"/>
            <person name="Earl A."/>
            <person name="Ward D."/>
            <person name="Feldgarden M."/>
            <person name="Gevers D."/>
            <person name="Izard J."/>
            <person name="Blanton J.M."/>
            <person name="Baranova O.V."/>
            <person name="Dewhirst F.E."/>
            <person name="Young S.K."/>
            <person name="Zeng Q."/>
            <person name="Gargeya S."/>
            <person name="Fitzgerald M."/>
            <person name="Haas B."/>
            <person name="Abouelleil A."/>
            <person name="Alvarado L."/>
            <person name="Arachchi H.M."/>
            <person name="Berlin A."/>
            <person name="Brown A."/>
            <person name="Chapman S.B."/>
            <person name="Chen Z."/>
            <person name="Dunbar C."/>
            <person name="Freedman E."/>
            <person name="Gearin G."/>
            <person name="Gellesch M."/>
            <person name="Goldberg J."/>
            <person name="Griggs A."/>
            <person name="Gujja S."/>
            <person name="Heiman D."/>
            <person name="Howarth C."/>
            <person name="Larson L."/>
            <person name="Lui A."/>
            <person name="MacDonald P.J.P."/>
            <person name="Montmayeur A."/>
            <person name="Murphy C."/>
            <person name="Neiman D."/>
            <person name="Pearson M."/>
            <person name="Priest M."/>
            <person name="Roberts A."/>
            <person name="Saif S."/>
            <person name="Shea T."/>
            <person name="Shenoy N."/>
            <person name="Sisk P."/>
            <person name="Stolte C."/>
            <person name="Sykes S."/>
            <person name="Wortman J."/>
            <person name="Nusbaum C."/>
            <person name="Birren B."/>
        </authorList>
    </citation>
    <scope>NUCLEOTIDE SEQUENCE [LARGE SCALE GENOMIC DNA]</scope>
    <source>
        <strain evidence="6 7">ATCC 51276</strain>
    </source>
</reference>
<proteinExistence type="predicted"/>
<dbReference type="OrthoDB" id="5599321at2"/>
<evidence type="ECO:0000313" key="6">
    <source>
        <dbReference type="EMBL" id="EHI56733.1"/>
    </source>
</evidence>
<keyword evidence="3" id="KW-0665">Pyrimidine biosynthesis</keyword>
<dbReference type="SUPFAM" id="SSF54893">
    <property type="entry name" value="Aspartate carbamoyltransferase, Regulatory-chain, N-terminal domain"/>
    <property type="match status" value="1"/>
</dbReference>
<dbReference type="PATRIC" id="fig|679200.3.peg.199"/>
<dbReference type="Pfam" id="PF01948">
    <property type="entry name" value="PyrI"/>
    <property type="match status" value="1"/>
</dbReference>
<dbReference type="eggNOG" id="COG1781">
    <property type="taxonomic scope" value="Bacteria"/>
</dbReference>
<evidence type="ECO:0000313" key="7">
    <source>
        <dbReference type="Proteomes" id="UP000003011"/>
    </source>
</evidence>
<dbReference type="STRING" id="679200.HMPREF9333_00180"/>
<dbReference type="InterPro" id="IPR036792">
    <property type="entry name" value="Asp_carbatrfase_reg_C_sf"/>
</dbReference>
<keyword evidence="2" id="KW-0862">Zinc</keyword>
<dbReference type="GO" id="GO:0006207">
    <property type="term" value="P:'de novo' pyrimidine nucleobase biosynthetic process"/>
    <property type="evidence" value="ECO:0007669"/>
    <property type="project" value="InterPro"/>
</dbReference>
<evidence type="ECO:0000256" key="1">
    <source>
        <dbReference type="ARBA" id="ARBA00022723"/>
    </source>
</evidence>
<evidence type="ECO:0000256" key="2">
    <source>
        <dbReference type="ARBA" id="ARBA00022833"/>
    </source>
</evidence>
<organism evidence="6 7">
    <name type="scientific">Johnsonella ignava ATCC 51276</name>
    <dbReference type="NCBI Taxonomy" id="679200"/>
    <lineage>
        <taxon>Bacteria</taxon>
        <taxon>Bacillati</taxon>
        <taxon>Bacillota</taxon>
        <taxon>Clostridia</taxon>
        <taxon>Lachnospirales</taxon>
        <taxon>Lachnospiraceae</taxon>
        <taxon>Johnsonella</taxon>
    </lineage>
</organism>
<dbReference type="RefSeq" id="WP_005539139.1">
    <property type="nucleotide sequence ID" value="NZ_JH378829.1"/>
</dbReference>
<gene>
    <name evidence="6" type="ORF">HMPREF9333_00180</name>
</gene>
<evidence type="ECO:0000259" key="4">
    <source>
        <dbReference type="Pfam" id="PF01948"/>
    </source>
</evidence>
<dbReference type="NCBIfam" id="NF002063">
    <property type="entry name" value="PRK00893.1-3"/>
    <property type="match status" value="1"/>
</dbReference>
<name>G5GF42_9FIRM</name>
<dbReference type="EMBL" id="ACZL01000003">
    <property type="protein sequence ID" value="EHI56733.1"/>
    <property type="molecule type" value="Genomic_DNA"/>
</dbReference>
<evidence type="ECO:0000259" key="5">
    <source>
        <dbReference type="Pfam" id="PF02748"/>
    </source>
</evidence>
<dbReference type="GO" id="GO:0046872">
    <property type="term" value="F:metal ion binding"/>
    <property type="evidence" value="ECO:0007669"/>
    <property type="project" value="UniProtKB-KW"/>
</dbReference>
<dbReference type="SUPFAM" id="SSF57825">
    <property type="entry name" value="Aspartate carbamoyltransferase, Regulatory-chain, C-terminal domain"/>
    <property type="match status" value="1"/>
</dbReference>
<keyword evidence="7" id="KW-1185">Reference proteome</keyword>
<dbReference type="HOGENOM" id="CLU_128576_0_0_9"/>
<accession>G5GF42</accession>
<dbReference type="Pfam" id="PF02748">
    <property type="entry name" value="PyrI_C"/>
    <property type="match status" value="1"/>
</dbReference>
<dbReference type="GO" id="GO:0009347">
    <property type="term" value="C:aspartate carbamoyltransferase complex"/>
    <property type="evidence" value="ECO:0007669"/>
    <property type="project" value="InterPro"/>
</dbReference>
<dbReference type="AlphaFoldDB" id="G5GF42"/>
<sequence>MINIGALNEGIVLDHIQAGKSFNIYYHLSLDKLDCQVAIIKNAKSKKMGKKDIIKIEGDVLDIIDLKVLGYIDHNITINIIKDSKIVKKLSLKLPQEIKNIIHCKNPRCITSIEQELPHIFYLSDPEKEIYRCLYCEEKHS</sequence>
<evidence type="ECO:0000256" key="3">
    <source>
        <dbReference type="ARBA" id="ARBA00022975"/>
    </source>
</evidence>
<protein>
    <submittedName>
        <fullName evidence="6">Uncharacterized protein</fullName>
    </submittedName>
</protein>